<proteinExistence type="predicted"/>
<organism evidence="1">
    <name type="scientific">Rhizophora mucronata</name>
    <name type="common">Asiatic mangrove</name>
    <dbReference type="NCBI Taxonomy" id="61149"/>
    <lineage>
        <taxon>Eukaryota</taxon>
        <taxon>Viridiplantae</taxon>
        <taxon>Streptophyta</taxon>
        <taxon>Embryophyta</taxon>
        <taxon>Tracheophyta</taxon>
        <taxon>Spermatophyta</taxon>
        <taxon>Magnoliopsida</taxon>
        <taxon>eudicotyledons</taxon>
        <taxon>Gunneridae</taxon>
        <taxon>Pentapetalae</taxon>
        <taxon>rosids</taxon>
        <taxon>fabids</taxon>
        <taxon>Malpighiales</taxon>
        <taxon>Rhizophoraceae</taxon>
        <taxon>Rhizophora</taxon>
    </lineage>
</organism>
<dbReference type="EMBL" id="GGEC01015761">
    <property type="protein sequence ID" value="MBW96244.1"/>
    <property type="molecule type" value="Transcribed_RNA"/>
</dbReference>
<accession>A0A2P2JS04</accession>
<reference evidence="1" key="1">
    <citation type="submission" date="2018-02" db="EMBL/GenBank/DDBJ databases">
        <title>Rhizophora mucronata_Transcriptome.</title>
        <authorList>
            <person name="Meera S.P."/>
            <person name="Sreeshan A."/>
            <person name="Augustine A."/>
        </authorList>
    </citation>
    <scope>NUCLEOTIDE SEQUENCE</scope>
    <source>
        <tissue evidence="1">Leaf</tissue>
    </source>
</reference>
<name>A0A2P2JS04_RHIMU</name>
<dbReference type="AlphaFoldDB" id="A0A2P2JS04"/>
<protein>
    <submittedName>
        <fullName evidence="1">Uncharacterized protein</fullName>
    </submittedName>
</protein>
<evidence type="ECO:0000313" key="1">
    <source>
        <dbReference type="EMBL" id="MBW96244.1"/>
    </source>
</evidence>
<sequence>MERSFVPILGRKYLKSLSFA</sequence>